<feature type="transmembrane region" description="Helical" evidence="7">
    <location>
        <begin position="12"/>
        <end position="35"/>
    </location>
</feature>
<reference evidence="9 10" key="1">
    <citation type="submission" date="2016-10" db="EMBL/GenBank/DDBJ databases">
        <authorList>
            <person name="de Groot N.N."/>
        </authorList>
    </citation>
    <scope>NUCLEOTIDE SEQUENCE [LARGE SCALE GENOMIC DNA]</scope>
    <source>
        <strain evidence="9 10">DSM 15345</strain>
    </source>
</reference>
<dbReference type="InterPro" id="IPR035906">
    <property type="entry name" value="MetI-like_sf"/>
</dbReference>
<keyword evidence="6 7" id="KW-0472">Membrane</keyword>
<dbReference type="PANTHER" id="PTHR43744:SF3">
    <property type="entry name" value="LACTOSE TRANSPORT SYSTEM PERMEASE PROTEIN LACG"/>
    <property type="match status" value="1"/>
</dbReference>
<dbReference type="PANTHER" id="PTHR43744">
    <property type="entry name" value="ABC TRANSPORTER PERMEASE PROTEIN MG189-RELATED-RELATED"/>
    <property type="match status" value="1"/>
</dbReference>
<dbReference type="Proteomes" id="UP000198703">
    <property type="component" value="Unassembled WGS sequence"/>
</dbReference>
<proteinExistence type="inferred from homology"/>
<evidence type="ECO:0000256" key="6">
    <source>
        <dbReference type="ARBA" id="ARBA00023136"/>
    </source>
</evidence>
<dbReference type="CDD" id="cd06261">
    <property type="entry name" value="TM_PBP2"/>
    <property type="match status" value="1"/>
</dbReference>
<dbReference type="EMBL" id="FNQM01000014">
    <property type="protein sequence ID" value="SEA85507.1"/>
    <property type="molecule type" value="Genomic_DNA"/>
</dbReference>
<evidence type="ECO:0000313" key="10">
    <source>
        <dbReference type="Proteomes" id="UP000198703"/>
    </source>
</evidence>
<keyword evidence="10" id="KW-1185">Reference proteome</keyword>
<organism evidence="9 10">
    <name type="scientific">Rubrimonas cliftonensis</name>
    <dbReference type="NCBI Taxonomy" id="89524"/>
    <lineage>
        <taxon>Bacteria</taxon>
        <taxon>Pseudomonadati</taxon>
        <taxon>Pseudomonadota</taxon>
        <taxon>Alphaproteobacteria</taxon>
        <taxon>Rhodobacterales</taxon>
        <taxon>Paracoccaceae</taxon>
        <taxon>Rubrimonas</taxon>
    </lineage>
</organism>
<dbReference type="Gene3D" id="1.10.3720.10">
    <property type="entry name" value="MetI-like"/>
    <property type="match status" value="1"/>
</dbReference>
<accession>A0A1H4EKW0</accession>
<keyword evidence="4 7" id="KW-0812">Transmembrane</keyword>
<evidence type="ECO:0000313" key="9">
    <source>
        <dbReference type="EMBL" id="SEA85507.1"/>
    </source>
</evidence>
<protein>
    <submittedName>
        <fullName evidence="9">Carbohydrate ABC transporter membrane protein 2, CUT1 family</fullName>
    </submittedName>
</protein>
<keyword evidence="2 7" id="KW-0813">Transport</keyword>
<dbReference type="SUPFAM" id="SSF161098">
    <property type="entry name" value="MetI-like"/>
    <property type="match status" value="1"/>
</dbReference>
<dbReference type="RefSeq" id="WP_093255354.1">
    <property type="nucleotide sequence ID" value="NZ_FNQM01000014.1"/>
</dbReference>
<dbReference type="STRING" id="89524.SAMN05444370_11474"/>
<feature type="transmembrane region" description="Helical" evidence="7">
    <location>
        <begin position="140"/>
        <end position="161"/>
    </location>
</feature>
<dbReference type="InterPro" id="IPR000515">
    <property type="entry name" value="MetI-like"/>
</dbReference>
<feature type="transmembrane region" description="Helical" evidence="7">
    <location>
        <begin position="71"/>
        <end position="95"/>
    </location>
</feature>
<evidence type="ECO:0000259" key="8">
    <source>
        <dbReference type="PROSITE" id="PS50928"/>
    </source>
</evidence>
<feature type="transmembrane region" description="Helical" evidence="7">
    <location>
        <begin position="242"/>
        <end position="263"/>
    </location>
</feature>
<keyword evidence="3" id="KW-1003">Cell membrane</keyword>
<evidence type="ECO:0000256" key="1">
    <source>
        <dbReference type="ARBA" id="ARBA00004651"/>
    </source>
</evidence>
<evidence type="ECO:0000256" key="3">
    <source>
        <dbReference type="ARBA" id="ARBA00022475"/>
    </source>
</evidence>
<name>A0A1H4EKW0_9RHOB</name>
<keyword evidence="5 7" id="KW-1133">Transmembrane helix</keyword>
<dbReference type="GO" id="GO:0005886">
    <property type="term" value="C:plasma membrane"/>
    <property type="evidence" value="ECO:0007669"/>
    <property type="project" value="UniProtKB-SubCell"/>
</dbReference>
<evidence type="ECO:0000256" key="2">
    <source>
        <dbReference type="ARBA" id="ARBA00022448"/>
    </source>
</evidence>
<evidence type="ECO:0000256" key="7">
    <source>
        <dbReference type="RuleBase" id="RU363032"/>
    </source>
</evidence>
<feature type="domain" description="ABC transmembrane type-1" evidence="8">
    <location>
        <begin position="72"/>
        <end position="263"/>
    </location>
</feature>
<dbReference type="GO" id="GO:0055085">
    <property type="term" value="P:transmembrane transport"/>
    <property type="evidence" value="ECO:0007669"/>
    <property type="project" value="InterPro"/>
</dbReference>
<evidence type="ECO:0000256" key="4">
    <source>
        <dbReference type="ARBA" id="ARBA00022692"/>
    </source>
</evidence>
<comment type="subcellular location">
    <subcellularLocation>
        <location evidence="1 7">Cell membrane</location>
        <topology evidence="1 7">Multi-pass membrane protein</topology>
    </subcellularLocation>
</comment>
<gene>
    <name evidence="9" type="ORF">SAMN05444370_11474</name>
</gene>
<sequence length="277" mass="30170">MPAAAQDGRWLAVAMLAAVALVWSTPLLWMTVAAFRPQNFGGLDMASLLPDFAPTLANFAEALDSADFARLYLNTLAVCAGILSVQLATVTLAGYAFARLQFRGRDLVFYLFLLQLMIVPPVLIVPNLVTIVGLGLYDTLLAVMAPYFASAFGVFLMRQTFRTIPRDFEEAAMVEGANWAQIVWRVLVPLARPGMVAFAIVSVTAHWNEFLWPLMVISNPDNHTLTIGLASFTRGAESASQWGVIAAGTFLVAAPLLAAFTLFQRQFVNSFLFSGVK</sequence>
<feature type="transmembrane region" description="Helical" evidence="7">
    <location>
        <begin position="107"/>
        <end position="134"/>
    </location>
</feature>
<dbReference type="PROSITE" id="PS50928">
    <property type="entry name" value="ABC_TM1"/>
    <property type="match status" value="1"/>
</dbReference>
<dbReference type="AlphaFoldDB" id="A0A1H4EKW0"/>
<dbReference type="OrthoDB" id="9815445at2"/>
<dbReference type="Pfam" id="PF00528">
    <property type="entry name" value="BPD_transp_1"/>
    <property type="match status" value="1"/>
</dbReference>
<evidence type="ECO:0000256" key="5">
    <source>
        <dbReference type="ARBA" id="ARBA00022989"/>
    </source>
</evidence>
<comment type="similarity">
    <text evidence="7">Belongs to the binding-protein-dependent transport system permease family.</text>
</comment>